<name>A4XD89_SALTO</name>
<proteinExistence type="predicted"/>
<evidence type="ECO:0000256" key="1">
    <source>
        <dbReference type="SAM" id="MobiDB-lite"/>
    </source>
</evidence>
<feature type="compositionally biased region" description="Basic and acidic residues" evidence="1">
    <location>
        <begin position="67"/>
        <end position="83"/>
    </location>
</feature>
<dbReference type="Proteomes" id="UP000000235">
    <property type="component" value="Chromosome"/>
</dbReference>
<organism evidence="2 3">
    <name type="scientific">Salinispora tropica (strain ATCC BAA-916 / DSM 44818 / JCM 13857 / NBRC 105044 / CNB-440)</name>
    <dbReference type="NCBI Taxonomy" id="369723"/>
    <lineage>
        <taxon>Bacteria</taxon>
        <taxon>Bacillati</taxon>
        <taxon>Actinomycetota</taxon>
        <taxon>Actinomycetes</taxon>
        <taxon>Micromonosporales</taxon>
        <taxon>Micromonosporaceae</taxon>
        <taxon>Salinispora</taxon>
    </lineage>
</organism>
<dbReference type="EMBL" id="CP000667">
    <property type="protein sequence ID" value="ABP56896.1"/>
    <property type="molecule type" value="Genomic_DNA"/>
</dbReference>
<evidence type="ECO:0000313" key="2">
    <source>
        <dbReference type="EMBL" id="ABP56896.1"/>
    </source>
</evidence>
<accession>A4XD89</accession>
<protein>
    <submittedName>
        <fullName evidence="2">Uncharacterized protein</fullName>
    </submittedName>
</protein>
<dbReference type="AlphaFoldDB" id="A4XD89"/>
<dbReference type="KEGG" id="stp:Strop_4468"/>
<feature type="region of interest" description="Disordered" evidence="1">
    <location>
        <begin position="57"/>
        <end position="125"/>
    </location>
</feature>
<dbReference type="HOGENOM" id="CLU_1991121_0_0_11"/>
<evidence type="ECO:0000313" key="3">
    <source>
        <dbReference type="Proteomes" id="UP000000235"/>
    </source>
</evidence>
<keyword evidence="3" id="KW-1185">Reference proteome</keyword>
<reference evidence="3" key="1">
    <citation type="journal article" date="2007" name="Proc. Natl. Acad. Sci. U.S.A.">
        <title>Genome sequencing reveals complex secondary metabolome in the marine actinomycete Salinispora tropica.</title>
        <authorList>
            <person name="Udwary D.W."/>
            <person name="Zeigler L."/>
            <person name="Asolkar R.N."/>
            <person name="Singan V."/>
            <person name="Lapidus A."/>
            <person name="Fenical W."/>
            <person name="Jensen P.R."/>
            <person name="Moore B.S."/>
        </authorList>
    </citation>
    <scope>NUCLEOTIDE SEQUENCE [LARGE SCALE GENOMIC DNA]</scope>
    <source>
        <strain evidence="3">ATCC BAA-916 / DSM 44818 / CNB-440</strain>
    </source>
</reference>
<dbReference type="eggNOG" id="COG3620">
    <property type="taxonomic scope" value="Bacteria"/>
</dbReference>
<sequence length="125" mass="13527">MGRLMGDFHDWDDIRAELHDRDDDALEVERARTEAWISAYQLAKERKHLACPVAGSRADGVAPGRVRQIENRDLGGQRGRAPEPVRPSTGHPLTADAAENPGDGSPSTKAVMSGGSPNLRPDCDC</sequence>
<gene>
    <name evidence="2" type="ordered locus">Strop_4468</name>
</gene>